<dbReference type="InterPro" id="IPR012943">
    <property type="entry name" value="Cnn_1N"/>
</dbReference>
<gene>
    <name evidence="8" type="ORF">SLS56_004751</name>
</gene>
<feature type="compositionally biased region" description="Basic and acidic residues" evidence="5">
    <location>
        <begin position="513"/>
        <end position="536"/>
    </location>
</feature>
<feature type="compositionally biased region" description="Basic and acidic residues" evidence="5">
    <location>
        <begin position="225"/>
        <end position="245"/>
    </location>
</feature>
<feature type="compositionally biased region" description="Low complexity" evidence="5">
    <location>
        <begin position="369"/>
        <end position="382"/>
    </location>
</feature>
<feature type="compositionally biased region" description="Basic and acidic residues" evidence="5">
    <location>
        <begin position="602"/>
        <end position="638"/>
    </location>
</feature>
<evidence type="ECO:0000259" key="7">
    <source>
        <dbReference type="Pfam" id="PF12808"/>
    </source>
</evidence>
<evidence type="ECO:0000256" key="2">
    <source>
        <dbReference type="ARBA" id="ARBA00022490"/>
    </source>
</evidence>
<feature type="compositionally biased region" description="Basic and acidic residues" evidence="5">
    <location>
        <begin position="148"/>
        <end position="165"/>
    </location>
</feature>
<dbReference type="Proteomes" id="UP001521116">
    <property type="component" value="Unassembled WGS sequence"/>
</dbReference>
<proteinExistence type="predicted"/>
<feature type="compositionally biased region" description="Basic and acidic residues" evidence="5">
    <location>
        <begin position="359"/>
        <end position="368"/>
    </location>
</feature>
<evidence type="ECO:0000313" key="8">
    <source>
        <dbReference type="EMBL" id="KAL1630935.1"/>
    </source>
</evidence>
<feature type="coiled-coil region" evidence="4">
    <location>
        <begin position="1183"/>
        <end position="1217"/>
    </location>
</feature>
<feature type="region of interest" description="Disordered" evidence="5">
    <location>
        <begin position="746"/>
        <end position="778"/>
    </location>
</feature>
<dbReference type="PANTHER" id="PTHR32083:SF48">
    <property type="entry name" value="TRANS-GOLGI NETWORK-LOCALIZED SYP41-INTERACTING PROTEIN 1"/>
    <property type="match status" value="1"/>
</dbReference>
<dbReference type="InterPro" id="IPR024545">
    <property type="entry name" value="Mto1-like_Mto2p-bd"/>
</dbReference>
<evidence type="ECO:0008006" key="10">
    <source>
        <dbReference type="Google" id="ProtNLM"/>
    </source>
</evidence>
<feature type="compositionally biased region" description="Low complexity" evidence="5">
    <location>
        <begin position="246"/>
        <end position="259"/>
    </location>
</feature>
<feature type="compositionally biased region" description="Low complexity" evidence="5">
    <location>
        <begin position="276"/>
        <end position="293"/>
    </location>
</feature>
<evidence type="ECO:0000256" key="1">
    <source>
        <dbReference type="ARBA" id="ARBA00004496"/>
    </source>
</evidence>
<protein>
    <recommendedName>
        <fullName evidence="10">Anucleate primary sterigmata protein B</fullName>
    </recommendedName>
</protein>
<feature type="region of interest" description="Disordered" evidence="5">
    <location>
        <begin position="1453"/>
        <end position="1498"/>
    </location>
</feature>
<dbReference type="Gene3D" id="1.10.287.1490">
    <property type="match status" value="1"/>
</dbReference>
<dbReference type="Pfam" id="PF12808">
    <property type="entry name" value="Mto2_bdg"/>
    <property type="match status" value="1"/>
</dbReference>
<feature type="compositionally biased region" description="Polar residues" evidence="5">
    <location>
        <begin position="639"/>
        <end position="681"/>
    </location>
</feature>
<evidence type="ECO:0000313" key="9">
    <source>
        <dbReference type="Proteomes" id="UP001521116"/>
    </source>
</evidence>
<feature type="domain" description="Mto1-like Mto2p-binding" evidence="7">
    <location>
        <begin position="1426"/>
        <end position="1475"/>
    </location>
</feature>
<feature type="domain" description="Centrosomin N-terminal motif 1" evidence="6">
    <location>
        <begin position="439"/>
        <end position="511"/>
    </location>
</feature>
<evidence type="ECO:0000256" key="3">
    <source>
        <dbReference type="ARBA" id="ARBA00023054"/>
    </source>
</evidence>
<feature type="compositionally biased region" description="Polar residues" evidence="5">
    <location>
        <begin position="348"/>
        <end position="357"/>
    </location>
</feature>
<feature type="compositionally biased region" description="Basic and acidic residues" evidence="5">
    <location>
        <begin position="109"/>
        <end position="123"/>
    </location>
</feature>
<feature type="coiled-coil region" evidence="4">
    <location>
        <begin position="685"/>
        <end position="726"/>
    </location>
</feature>
<evidence type="ECO:0000259" key="6">
    <source>
        <dbReference type="Pfam" id="PF07989"/>
    </source>
</evidence>
<comment type="subcellular location">
    <subcellularLocation>
        <location evidence="1">Cytoplasm</location>
    </subcellularLocation>
</comment>
<feature type="compositionally biased region" description="Basic and acidic residues" evidence="5">
    <location>
        <begin position="54"/>
        <end position="63"/>
    </location>
</feature>
<keyword evidence="9" id="KW-1185">Reference proteome</keyword>
<feature type="compositionally biased region" description="Low complexity" evidence="5">
    <location>
        <begin position="179"/>
        <end position="189"/>
    </location>
</feature>
<feature type="compositionally biased region" description="Basic and acidic residues" evidence="5">
    <location>
        <begin position="581"/>
        <end position="591"/>
    </location>
</feature>
<feature type="region of interest" description="Disordered" evidence="5">
    <location>
        <begin position="1"/>
        <end position="397"/>
    </location>
</feature>
<feature type="compositionally biased region" description="Low complexity" evidence="5">
    <location>
        <begin position="1400"/>
        <end position="1409"/>
    </location>
</feature>
<dbReference type="Pfam" id="PF07989">
    <property type="entry name" value="Cnn_1N"/>
    <property type="match status" value="1"/>
</dbReference>
<keyword evidence="2" id="KW-0963">Cytoplasm</keyword>
<evidence type="ECO:0000256" key="4">
    <source>
        <dbReference type="SAM" id="Coils"/>
    </source>
</evidence>
<feature type="compositionally biased region" description="Polar residues" evidence="5">
    <location>
        <begin position="211"/>
        <end position="223"/>
    </location>
</feature>
<name>A0ABR3SVK9_9PEZI</name>
<feature type="compositionally biased region" description="Polar residues" evidence="5">
    <location>
        <begin position="384"/>
        <end position="394"/>
    </location>
</feature>
<dbReference type="SUPFAM" id="SSF57997">
    <property type="entry name" value="Tropomyosin"/>
    <property type="match status" value="1"/>
</dbReference>
<accession>A0ABR3SVK9</accession>
<feature type="compositionally biased region" description="Low complexity" evidence="5">
    <location>
        <begin position="1479"/>
        <end position="1488"/>
    </location>
</feature>
<feature type="compositionally biased region" description="Basic and acidic residues" evidence="5">
    <location>
        <begin position="1453"/>
        <end position="1477"/>
    </location>
</feature>
<dbReference type="PANTHER" id="PTHR32083">
    <property type="entry name" value="CILIA AND FLAGELLA-ASSOCIATED PROTEIN 58-RELATED"/>
    <property type="match status" value="1"/>
</dbReference>
<dbReference type="EMBL" id="JAJVDC020000044">
    <property type="protein sequence ID" value="KAL1630935.1"/>
    <property type="molecule type" value="Genomic_DNA"/>
</dbReference>
<feature type="compositionally biased region" description="Low complexity" evidence="5">
    <location>
        <begin position="756"/>
        <end position="765"/>
    </location>
</feature>
<organism evidence="8 9">
    <name type="scientific">Neofusicoccum ribis</name>
    <dbReference type="NCBI Taxonomy" id="45134"/>
    <lineage>
        <taxon>Eukaryota</taxon>
        <taxon>Fungi</taxon>
        <taxon>Dikarya</taxon>
        <taxon>Ascomycota</taxon>
        <taxon>Pezizomycotina</taxon>
        <taxon>Dothideomycetes</taxon>
        <taxon>Dothideomycetes incertae sedis</taxon>
        <taxon>Botryosphaeriales</taxon>
        <taxon>Botryosphaeriaceae</taxon>
        <taxon>Neofusicoccum</taxon>
    </lineage>
</organism>
<feature type="compositionally biased region" description="Polar residues" evidence="5">
    <location>
        <begin position="328"/>
        <end position="339"/>
    </location>
</feature>
<feature type="compositionally biased region" description="Basic and acidic residues" evidence="5">
    <location>
        <begin position="1"/>
        <end position="15"/>
    </location>
</feature>
<keyword evidence="3 4" id="KW-0175">Coiled coil</keyword>
<feature type="region of interest" description="Disordered" evidence="5">
    <location>
        <begin position="581"/>
        <end position="681"/>
    </location>
</feature>
<comment type="caution">
    <text evidence="8">The sequence shown here is derived from an EMBL/GenBank/DDBJ whole genome shotgun (WGS) entry which is preliminary data.</text>
</comment>
<feature type="region of interest" description="Disordered" evidence="5">
    <location>
        <begin position="1343"/>
        <end position="1382"/>
    </location>
</feature>
<reference evidence="8 9" key="1">
    <citation type="submission" date="2024-02" db="EMBL/GenBank/DDBJ databases">
        <title>De novo assembly and annotation of 12 fungi associated with fruit tree decline syndrome in Ontario, Canada.</title>
        <authorList>
            <person name="Sulman M."/>
            <person name="Ellouze W."/>
            <person name="Ilyukhin E."/>
        </authorList>
    </citation>
    <scope>NUCLEOTIDE SEQUENCE [LARGE SCALE GENOMIC DNA]</scope>
    <source>
        <strain evidence="8 9">M1-105</strain>
    </source>
</reference>
<feature type="region of interest" description="Disordered" evidence="5">
    <location>
        <begin position="513"/>
        <end position="548"/>
    </location>
</feature>
<sequence length="1498" mass="169452">MARKSIDEEDVRSFDQSDSELPPLPSDDDDSFLRPPSDAADNSHLSSDGGSAIIEREMKRQLMDIESSFLPDADTGEPSQPSTGADDTYVFGASSLRPPPRNGTRGNAHSRESSKQRSVHAEEIALPGSPPTPDDAYKTPAPGPGHYSDSEGHFEEGSSSFEEHAPSSPTAAAAERSQTRTTSQTSKQTEPAIEVTQAESQGQEHEEDTQSQKSGRPTSSASTIKADRPENEENRDEDRRSRLRDTLSSTTTSGRSLSNASSVRKRPSFLRDRSRGASQRSSASSFGGRSDFSISDSRDNSDFALQTGGALPGASMRGDLSRLPSLGSIASSISGNSEGRPSFDRARSTLSAASQAEMNLERLDEEPRPASASPPATPTARPFSSGTNGPTDTVITKHVQNIRVPDTVAKEYREKHARSPDRPSTATFAFSSRTKHNLTLKEQNSKIDKLSKENFDLKLKIHFLDQALQNRSDEGVKDMISKNVQLQTDLATEKKENQSLRRKVRELEKKLKAQEEGMAAAKEKTTTGSDDGKSDGSHGQAEMEEEITYLRECLQQSETEVERLKEENLAKEVEKRRMAEYVKSMGDRRNSEPSAGVEEAMEMWKDLLEAETARREQADEDAERLREEVRRLKAEREQSSQQTTNVRNSYNMSRQSRMSYARSQSGSDGTTENRAATSASSVTLVEQLKHENAELRRDLGAQTSMLVSRNRERERLQQEIEDLKLSARRGVGGGSVAGDSIFERSISRAHHHRPSSRASAATRPTALDDAERDEYEQKQAELRDELATQKMTNQELEKQLNNTLDDLEQVEEDARQLKREYDSLIEDLQNIQAERTEVLNAFDQKQNDFEDLREEAEQELELLEQQLQQKEQELDRYMNDLENRNEDFEALQQEMKNVSESLVMLEDDRNASQRRIQQLEQELDDANQELESLDQKLHEAQQKIERFEVQQESNQGEITFLREEQEGDKIRIGDLEAALNGAQMSIQEEKERYKDLEDRVSEERKQREALDSQEKEEVQKAFDELNTQASKARDEVRRLRKELSSKEVEASTWKQRLDDLENSLRDALGSLDGTKANLLKVDYTPLLSRYIWLTLKKDVKTLQKDLDDTILDLDHARTELAEKERTLRNRDTLLESTSLESRKLADMLDKERQLRMQEKRQYESSQRTAQSNTRTIQSYETRILELETSRSQDRRRINQLEAQYKDQLLERNNLLLALWNRLSTLCGADWAQRNSLVNGELPTLEVIGRSLPGFSKNVLAAIKMVESIIGGFKVRIRGIEKDLWKEYQTLEHKLDVRIKHLDSLEKSIRSGSMGLIRNETMSSEISRLKSENKHLKAELNLSRQNTRSSADSADHPHPPNPHTRLPHRSVSGPHGSSNTNRNSIASTLLRHNSSTDVIQHHSSSSSHQQNAPTSSPAAPVQPTEQRWIHRLKELERRLKAEREARLLDRSGARKRLEEGRAENEELRGMLERERDKTQGSSSGRSSPSHAAFPTIGTR</sequence>
<feature type="region of interest" description="Disordered" evidence="5">
    <location>
        <begin position="1395"/>
        <end position="1424"/>
    </location>
</feature>
<evidence type="ECO:0000256" key="5">
    <source>
        <dbReference type="SAM" id="MobiDB-lite"/>
    </source>
</evidence>